<comment type="caution">
    <text evidence="1">The sequence shown here is derived from an EMBL/GenBank/DDBJ whole genome shotgun (WGS) entry which is preliminary data.</text>
</comment>
<evidence type="ECO:0000313" key="2">
    <source>
        <dbReference type="Proteomes" id="UP001165064"/>
    </source>
</evidence>
<gene>
    <name evidence="1" type="ORF">Amon02_000859800</name>
</gene>
<accession>A0ACB5TJL6</accession>
<keyword evidence="2" id="KW-1185">Reference proteome</keyword>
<protein>
    <submittedName>
        <fullName evidence="1">Unnamed protein product</fullName>
    </submittedName>
</protein>
<organism evidence="1 2">
    <name type="scientific">Ambrosiozyma monospora</name>
    <name type="common">Yeast</name>
    <name type="synonym">Endomycopsis monosporus</name>
    <dbReference type="NCBI Taxonomy" id="43982"/>
    <lineage>
        <taxon>Eukaryota</taxon>
        <taxon>Fungi</taxon>
        <taxon>Dikarya</taxon>
        <taxon>Ascomycota</taxon>
        <taxon>Saccharomycotina</taxon>
        <taxon>Pichiomycetes</taxon>
        <taxon>Pichiales</taxon>
        <taxon>Pichiaceae</taxon>
        <taxon>Ambrosiozyma</taxon>
    </lineage>
</organism>
<sequence>MINNIINAPSNIPPSISSISDQDLEFPDFMTQGGAFPGLNGEDPTYPPTAATTGVPFDLDMMYSGTRNDYAGDYSATTTPTRTTNTPAEMLGDFSNTNNDYYNVDNAGSGTGTYNYSNGEDLAIFLQGLGATTGVQLNNNNNNNNNNDSGFNTNTASGTTTMTRNDYSIPVNEEEESEGDDADKESNGESIESSPTVPTTDNTFH</sequence>
<evidence type="ECO:0000313" key="1">
    <source>
        <dbReference type="EMBL" id="GME89872.1"/>
    </source>
</evidence>
<proteinExistence type="predicted"/>
<name>A0ACB5TJL6_AMBMO</name>
<dbReference type="Proteomes" id="UP001165064">
    <property type="component" value="Unassembled WGS sequence"/>
</dbReference>
<reference evidence="1" key="1">
    <citation type="submission" date="2023-04" db="EMBL/GenBank/DDBJ databases">
        <title>Ambrosiozyma monospora NBRC 10751.</title>
        <authorList>
            <person name="Ichikawa N."/>
            <person name="Sato H."/>
            <person name="Tonouchi N."/>
        </authorList>
    </citation>
    <scope>NUCLEOTIDE SEQUENCE</scope>
    <source>
        <strain evidence="1">NBRC 10751</strain>
    </source>
</reference>
<dbReference type="EMBL" id="BSXS01007691">
    <property type="protein sequence ID" value="GME89872.1"/>
    <property type="molecule type" value="Genomic_DNA"/>
</dbReference>